<protein>
    <recommendedName>
        <fullName evidence="9">CN hydrolase domain-containing protein</fullName>
    </recommendedName>
</protein>
<dbReference type="GO" id="GO:0005886">
    <property type="term" value="C:plasma membrane"/>
    <property type="evidence" value="ECO:0007669"/>
    <property type="project" value="UniProtKB-SubCell"/>
</dbReference>
<gene>
    <name evidence="10" type="ORF">S01H1_56480</name>
</gene>
<keyword evidence="6 8" id="KW-0472">Membrane</keyword>
<dbReference type="AlphaFoldDB" id="X0W2F1"/>
<evidence type="ECO:0000256" key="3">
    <source>
        <dbReference type="ARBA" id="ARBA00022679"/>
    </source>
</evidence>
<dbReference type="SUPFAM" id="SSF56317">
    <property type="entry name" value="Carbon-nitrogen hydrolase"/>
    <property type="match status" value="1"/>
</dbReference>
<evidence type="ECO:0000256" key="1">
    <source>
        <dbReference type="ARBA" id="ARBA00004651"/>
    </source>
</evidence>
<evidence type="ECO:0000256" key="5">
    <source>
        <dbReference type="ARBA" id="ARBA00022989"/>
    </source>
</evidence>
<evidence type="ECO:0000256" key="4">
    <source>
        <dbReference type="ARBA" id="ARBA00022692"/>
    </source>
</evidence>
<feature type="domain" description="CN hydrolase" evidence="9">
    <location>
        <begin position="1"/>
        <end position="181"/>
    </location>
</feature>
<reference evidence="10" key="1">
    <citation type="journal article" date="2014" name="Front. Microbiol.">
        <title>High frequency of phylogenetically diverse reductive dehalogenase-homologous genes in deep subseafloor sedimentary metagenomes.</title>
        <authorList>
            <person name="Kawai M."/>
            <person name="Futagami T."/>
            <person name="Toyoda A."/>
            <person name="Takaki Y."/>
            <person name="Nishi S."/>
            <person name="Hori S."/>
            <person name="Arai W."/>
            <person name="Tsubouchi T."/>
            <person name="Morono Y."/>
            <person name="Uchiyama I."/>
            <person name="Ito T."/>
            <person name="Fujiyama A."/>
            <person name="Inagaki F."/>
            <person name="Takami H."/>
        </authorList>
    </citation>
    <scope>NUCLEOTIDE SEQUENCE</scope>
    <source>
        <strain evidence="10">Expedition CK06-06</strain>
    </source>
</reference>
<evidence type="ECO:0000313" key="10">
    <source>
        <dbReference type="EMBL" id="GAG18818.1"/>
    </source>
</evidence>
<dbReference type="PANTHER" id="PTHR38686:SF1">
    <property type="entry name" value="APOLIPOPROTEIN N-ACYLTRANSFERASE"/>
    <property type="match status" value="1"/>
</dbReference>
<comment type="subcellular location">
    <subcellularLocation>
        <location evidence="1">Cell membrane</location>
        <topology evidence="1">Multi-pass membrane protein</topology>
    </subcellularLocation>
</comment>
<keyword evidence="4 8" id="KW-0812">Transmembrane</keyword>
<proteinExistence type="predicted"/>
<dbReference type="Pfam" id="PF00795">
    <property type="entry name" value="CN_hydrolase"/>
    <property type="match status" value="1"/>
</dbReference>
<evidence type="ECO:0000256" key="8">
    <source>
        <dbReference type="SAM" id="Phobius"/>
    </source>
</evidence>
<evidence type="ECO:0000259" key="9">
    <source>
        <dbReference type="PROSITE" id="PS50263"/>
    </source>
</evidence>
<feature type="transmembrane region" description="Helical" evidence="8">
    <location>
        <begin position="194"/>
        <end position="212"/>
    </location>
</feature>
<dbReference type="GO" id="GO:0016410">
    <property type="term" value="F:N-acyltransferase activity"/>
    <property type="evidence" value="ECO:0007669"/>
    <property type="project" value="InterPro"/>
</dbReference>
<dbReference type="PANTHER" id="PTHR38686">
    <property type="entry name" value="APOLIPOPROTEIN N-ACYLTRANSFERASE"/>
    <property type="match status" value="1"/>
</dbReference>
<keyword evidence="2" id="KW-1003">Cell membrane</keyword>
<evidence type="ECO:0000256" key="7">
    <source>
        <dbReference type="ARBA" id="ARBA00023315"/>
    </source>
</evidence>
<evidence type="ECO:0000256" key="2">
    <source>
        <dbReference type="ARBA" id="ARBA00022475"/>
    </source>
</evidence>
<keyword evidence="7" id="KW-0012">Acyltransferase</keyword>
<dbReference type="InterPro" id="IPR003010">
    <property type="entry name" value="C-N_Hydrolase"/>
</dbReference>
<sequence length="217" mass="24732">WQENGLAAYYYDEEEYIDKGREFAIGEKVYLLMGMYMLSEDRTVDENKAFLITPSGQVSEYLKNYVVPGDTHIEGDGKVLIQDSDYGRLGTIICQDTHVIPFVRQAGKANVDIMLIPNHNYESVTPYIARMPSFRAIENGFSMIRADYHGLSTAVDYHGNILSQMNDFTTEERIMIADIPKQGIKTIYSQIGDFFAWLCVLGFLIMIGLSFSKFKKK</sequence>
<name>X0W2F1_9ZZZZ</name>
<dbReference type="GO" id="GO:0042158">
    <property type="term" value="P:lipoprotein biosynthetic process"/>
    <property type="evidence" value="ECO:0007669"/>
    <property type="project" value="InterPro"/>
</dbReference>
<keyword evidence="3" id="KW-0808">Transferase</keyword>
<evidence type="ECO:0000256" key="6">
    <source>
        <dbReference type="ARBA" id="ARBA00023136"/>
    </source>
</evidence>
<keyword evidence="5 8" id="KW-1133">Transmembrane helix</keyword>
<feature type="non-terminal residue" evidence="10">
    <location>
        <position position="1"/>
    </location>
</feature>
<dbReference type="InterPro" id="IPR004563">
    <property type="entry name" value="Apolipo_AcylTrfase"/>
</dbReference>
<dbReference type="Gene3D" id="3.60.110.10">
    <property type="entry name" value="Carbon-nitrogen hydrolase"/>
    <property type="match status" value="1"/>
</dbReference>
<organism evidence="10">
    <name type="scientific">marine sediment metagenome</name>
    <dbReference type="NCBI Taxonomy" id="412755"/>
    <lineage>
        <taxon>unclassified sequences</taxon>
        <taxon>metagenomes</taxon>
        <taxon>ecological metagenomes</taxon>
    </lineage>
</organism>
<dbReference type="InterPro" id="IPR036526">
    <property type="entry name" value="C-N_Hydrolase_sf"/>
</dbReference>
<comment type="caution">
    <text evidence="10">The sequence shown here is derived from an EMBL/GenBank/DDBJ whole genome shotgun (WGS) entry which is preliminary data.</text>
</comment>
<dbReference type="PROSITE" id="PS50263">
    <property type="entry name" value="CN_HYDROLASE"/>
    <property type="match status" value="1"/>
</dbReference>
<dbReference type="EMBL" id="BARS01036780">
    <property type="protein sequence ID" value="GAG18818.1"/>
    <property type="molecule type" value="Genomic_DNA"/>
</dbReference>
<accession>X0W2F1</accession>